<evidence type="ECO:0000259" key="3">
    <source>
        <dbReference type="PROSITE" id="PS51677"/>
    </source>
</evidence>
<evidence type="ECO:0000256" key="2">
    <source>
        <dbReference type="SAM" id="SignalP"/>
    </source>
</evidence>
<dbReference type="Gene3D" id="3.20.20.370">
    <property type="entry name" value="Glycoside hydrolase/deacetylase"/>
    <property type="match status" value="1"/>
</dbReference>
<proteinExistence type="predicted"/>
<feature type="chain" id="PRO_5017989330" evidence="2">
    <location>
        <begin position="25"/>
        <end position="719"/>
    </location>
</feature>
<dbReference type="EMBL" id="RHHR01000003">
    <property type="protein sequence ID" value="RNB76798.1"/>
    <property type="molecule type" value="Genomic_DNA"/>
</dbReference>
<feature type="signal peptide" evidence="2">
    <location>
        <begin position="1"/>
        <end position="24"/>
    </location>
</feature>
<dbReference type="OrthoDB" id="9801061at2"/>
<feature type="compositionally biased region" description="Polar residues" evidence="1">
    <location>
        <begin position="449"/>
        <end position="460"/>
    </location>
</feature>
<dbReference type="Pfam" id="PF20732">
    <property type="entry name" value="NamZ_C"/>
    <property type="match status" value="1"/>
</dbReference>
<comment type="caution">
    <text evidence="4">The sequence shown here is derived from an EMBL/GenBank/DDBJ whole genome shotgun (WGS) entry which is preliminary data.</text>
</comment>
<dbReference type="GO" id="GO:0033922">
    <property type="term" value="F:peptidoglycan beta-N-acetylmuramidase activity"/>
    <property type="evidence" value="ECO:0007669"/>
    <property type="project" value="InterPro"/>
</dbReference>
<dbReference type="InterPro" id="IPR011330">
    <property type="entry name" value="Glyco_hydro/deAcase_b/a-brl"/>
</dbReference>
<dbReference type="GO" id="GO:0005975">
    <property type="term" value="P:carbohydrate metabolic process"/>
    <property type="evidence" value="ECO:0007669"/>
    <property type="project" value="InterPro"/>
</dbReference>
<dbReference type="RefSeq" id="WP_122907164.1">
    <property type="nucleotide sequence ID" value="NZ_CBCSBE010000011.1"/>
</dbReference>
<keyword evidence="2" id="KW-0732">Signal</keyword>
<dbReference type="InterPro" id="IPR048503">
    <property type="entry name" value="NamZ_C"/>
</dbReference>
<dbReference type="Pfam" id="PF01522">
    <property type="entry name" value="Polysacc_deac_1"/>
    <property type="match status" value="1"/>
</dbReference>
<dbReference type="CDD" id="cd10944">
    <property type="entry name" value="CE4_SmPgdA_like"/>
    <property type="match status" value="1"/>
</dbReference>
<protein>
    <submittedName>
        <fullName evidence="4">DUF1343 domain-containing protein</fullName>
    </submittedName>
</protein>
<dbReference type="Gene3D" id="3.40.50.12170">
    <property type="entry name" value="Uncharacterised protein PF07075, DUF1343"/>
    <property type="match status" value="1"/>
</dbReference>
<dbReference type="Gene3D" id="3.90.1150.140">
    <property type="match status" value="1"/>
</dbReference>
<organism evidence="4 5">
    <name type="scientific">Brevibacillus invocatus</name>
    <dbReference type="NCBI Taxonomy" id="173959"/>
    <lineage>
        <taxon>Bacteria</taxon>
        <taxon>Bacillati</taxon>
        <taxon>Bacillota</taxon>
        <taxon>Bacilli</taxon>
        <taxon>Bacillales</taxon>
        <taxon>Paenibacillaceae</taxon>
        <taxon>Brevibacillus</taxon>
    </lineage>
</organism>
<accession>A0A3M8CMD6</accession>
<dbReference type="PANTHER" id="PTHR42915">
    <property type="entry name" value="HYPOTHETICAL 460 KDA PROTEIN IN FEUA-SIGW INTERGENIC REGION [PRECURSOR]"/>
    <property type="match status" value="1"/>
</dbReference>
<dbReference type="Proteomes" id="UP000282028">
    <property type="component" value="Unassembled WGS sequence"/>
</dbReference>
<dbReference type="PANTHER" id="PTHR42915:SF1">
    <property type="entry name" value="PEPTIDOGLYCAN BETA-N-ACETYLMURAMIDASE NAMZ"/>
    <property type="match status" value="1"/>
</dbReference>
<dbReference type="Pfam" id="PF07075">
    <property type="entry name" value="NamZ_N"/>
    <property type="match status" value="1"/>
</dbReference>
<dbReference type="SUPFAM" id="SSF88713">
    <property type="entry name" value="Glycoside hydrolase/deacetylase"/>
    <property type="match status" value="1"/>
</dbReference>
<evidence type="ECO:0000313" key="5">
    <source>
        <dbReference type="Proteomes" id="UP000282028"/>
    </source>
</evidence>
<evidence type="ECO:0000256" key="1">
    <source>
        <dbReference type="SAM" id="MobiDB-lite"/>
    </source>
</evidence>
<gene>
    <name evidence="4" type="ORF">EDM52_00925</name>
</gene>
<reference evidence="4 5" key="1">
    <citation type="submission" date="2018-10" db="EMBL/GenBank/DDBJ databases">
        <title>Phylogenomics of Brevibacillus.</title>
        <authorList>
            <person name="Dunlap C."/>
        </authorList>
    </citation>
    <scope>NUCLEOTIDE SEQUENCE [LARGE SCALE GENOMIC DNA]</scope>
    <source>
        <strain evidence="4 5">JCM 12215</strain>
    </source>
</reference>
<feature type="compositionally biased region" description="Low complexity" evidence="1">
    <location>
        <begin position="461"/>
        <end position="475"/>
    </location>
</feature>
<feature type="region of interest" description="Disordered" evidence="1">
    <location>
        <begin position="410"/>
        <end position="500"/>
    </location>
</feature>
<dbReference type="AlphaFoldDB" id="A0A3M8CMD6"/>
<keyword evidence="5" id="KW-1185">Reference proteome</keyword>
<dbReference type="InterPro" id="IPR048502">
    <property type="entry name" value="NamZ_N"/>
</dbReference>
<dbReference type="InterPro" id="IPR002509">
    <property type="entry name" value="NODB_dom"/>
</dbReference>
<feature type="domain" description="NodB homology" evidence="3">
    <location>
        <begin position="504"/>
        <end position="706"/>
    </location>
</feature>
<dbReference type="InterPro" id="IPR008302">
    <property type="entry name" value="NamZ"/>
</dbReference>
<sequence>MKKILPFLILALLLTIIPPGGSSANTSVIQLGSDVLFTQFHQVIEDKKVGLLTNQTGINGSGVSTIDMIRRDYSVTLTALFTPEYGLNGKTPPDDPNTTYLHPVYGVPVHSLTGPEPQLTKEMLQSMDILLVDLQNIGTRHDSYLSLIHSCITAAKEHDKPIIILDRPNPLGGMIVDGPVLDPAFLSEVGVDTLPLTHGMTIGELALFFNRTIGADVTVIPMAGYKRSMTYQETGLVWFPPSPQLPDLNAVLGYLATGIGEGTNLQHDDSYNWMGAEGIDAYQFADLMNASLLPGVVFFPEERESAGGVRIQIIDPRLFNPAKTGIYALAHAEKLSDVVIQTGSSEHTLFDLRMGTSKVGEMLKQEASPKEIEATYVPQLAQFLSLRVPYLIYNEEHYYPTMPISLKQHVSPAPTPIQTPEADGNMTETAPKPDAMPAVPNPAKPGSEGSVQPDQTNGSKPSQPQVQQPAASTPVPGTPTPESPPAKAAAPAPNQNPAPPVAEKVAYLTFDDGPSPVTLHILETLKSFDAKATFFVVGRSIPGNEEILKQIVAEGHSLGGHSYSHDYRYLYESVDAFFADMEKGNKLIEDATGVKPALFRYPGGSTNTISLKYQDPKHYNNNHTVMAAIKEESNKRGLTFIDWNVTNGDARSNRYTATEALAQIKQQVKNQKEIVVLMHDTATKSATSQSLPQVMQFLKEKGYHFEAISPDRQTISTVK</sequence>
<dbReference type="GO" id="GO:0016810">
    <property type="term" value="F:hydrolase activity, acting on carbon-nitrogen (but not peptide) bonds"/>
    <property type="evidence" value="ECO:0007669"/>
    <property type="project" value="InterPro"/>
</dbReference>
<dbReference type="PROSITE" id="PS51677">
    <property type="entry name" value="NODB"/>
    <property type="match status" value="1"/>
</dbReference>
<evidence type="ECO:0000313" key="4">
    <source>
        <dbReference type="EMBL" id="RNB76798.1"/>
    </source>
</evidence>
<name>A0A3M8CMD6_9BACL</name>